<dbReference type="GeneID" id="92028131"/>
<proteinExistence type="predicted"/>
<evidence type="ECO:0000313" key="3">
    <source>
        <dbReference type="Proteomes" id="UP001360953"/>
    </source>
</evidence>
<name>A0ABR1LXS9_9PEZI</name>
<evidence type="ECO:0000256" key="1">
    <source>
        <dbReference type="SAM" id="Phobius"/>
    </source>
</evidence>
<keyword evidence="1" id="KW-0472">Membrane</keyword>
<keyword evidence="1" id="KW-1133">Transmembrane helix</keyword>
<gene>
    <name evidence="2" type="ORF">J3D65DRAFT_304513</name>
</gene>
<protein>
    <recommendedName>
        <fullName evidence="4">Transmembrane protein</fullName>
    </recommendedName>
</protein>
<evidence type="ECO:0008006" key="4">
    <source>
        <dbReference type="Google" id="ProtNLM"/>
    </source>
</evidence>
<dbReference type="RefSeq" id="XP_066657265.1">
    <property type="nucleotide sequence ID" value="XM_066795225.1"/>
</dbReference>
<comment type="caution">
    <text evidence="2">The sequence shown here is derived from an EMBL/GenBank/DDBJ whole genome shotgun (WGS) entry which is preliminary data.</text>
</comment>
<dbReference type="Proteomes" id="UP001360953">
    <property type="component" value="Unassembled WGS sequence"/>
</dbReference>
<keyword evidence="1" id="KW-0812">Transmembrane</keyword>
<evidence type="ECO:0000313" key="2">
    <source>
        <dbReference type="EMBL" id="KAK7539994.1"/>
    </source>
</evidence>
<accession>A0ABR1LXS9</accession>
<reference evidence="2 3" key="1">
    <citation type="submission" date="2024-04" db="EMBL/GenBank/DDBJ databases">
        <title>Phyllosticta paracitricarpa is synonymous to the EU quarantine fungus P. citricarpa based on phylogenomic analyses.</title>
        <authorList>
            <consortium name="Lawrence Berkeley National Laboratory"/>
            <person name="Van ingen-buijs V.A."/>
            <person name="Van westerhoven A.C."/>
            <person name="Haridas S."/>
            <person name="Skiadas P."/>
            <person name="Martin F."/>
            <person name="Groenewald J.Z."/>
            <person name="Crous P.W."/>
            <person name="Seidl M.F."/>
        </authorList>
    </citation>
    <scope>NUCLEOTIDE SEQUENCE [LARGE SCALE GENOMIC DNA]</scope>
    <source>
        <strain evidence="2 3">CPC 17464</strain>
    </source>
</reference>
<dbReference type="EMBL" id="JBBPEH010000004">
    <property type="protein sequence ID" value="KAK7539994.1"/>
    <property type="molecule type" value="Genomic_DNA"/>
</dbReference>
<sequence length="225" mass="25226">MAGWECATLRDIDCFNRFHCFYFLVYSSAVAAALSICPSIYPSIRPSRLAYIFRLPLHALALCGRVSSWLAGWLAGRLRTLSKRMPRWFSARAFSSFPSSSMRHTRRYAILRGPCRVPCSNIRAFLCYSRKIVVSPHAEFRRRSTGAGQPFLSCRGAAAVVSIVPRARPPACLSWHLQRLPTPVGPPTELRGSKLVTARCSSFPSPVIRKPREARGRGGFRARRV</sequence>
<keyword evidence="3" id="KW-1185">Reference proteome</keyword>
<feature type="transmembrane region" description="Helical" evidence="1">
    <location>
        <begin position="20"/>
        <end position="41"/>
    </location>
</feature>
<feature type="transmembrane region" description="Helical" evidence="1">
    <location>
        <begin position="53"/>
        <end position="75"/>
    </location>
</feature>
<organism evidence="2 3">
    <name type="scientific">Phyllosticta citribraziliensis</name>
    <dbReference type="NCBI Taxonomy" id="989973"/>
    <lineage>
        <taxon>Eukaryota</taxon>
        <taxon>Fungi</taxon>
        <taxon>Dikarya</taxon>
        <taxon>Ascomycota</taxon>
        <taxon>Pezizomycotina</taxon>
        <taxon>Dothideomycetes</taxon>
        <taxon>Dothideomycetes incertae sedis</taxon>
        <taxon>Botryosphaeriales</taxon>
        <taxon>Phyllostictaceae</taxon>
        <taxon>Phyllosticta</taxon>
    </lineage>
</organism>